<feature type="region of interest" description="Disordered" evidence="2">
    <location>
        <begin position="408"/>
        <end position="434"/>
    </location>
</feature>
<evidence type="ECO:0000313" key="3">
    <source>
        <dbReference type="EMBL" id="KAK2154882.1"/>
    </source>
</evidence>
<evidence type="ECO:0000256" key="2">
    <source>
        <dbReference type="SAM" id="MobiDB-lite"/>
    </source>
</evidence>
<gene>
    <name evidence="3" type="ORF">LSH36_255g04044</name>
</gene>
<keyword evidence="4" id="KW-1185">Reference proteome</keyword>
<name>A0AAD9N2M1_9ANNE</name>
<evidence type="ECO:0000256" key="1">
    <source>
        <dbReference type="SAM" id="Coils"/>
    </source>
</evidence>
<proteinExistence type="predicted"/>
<organism evidence="3 4">
    <name type="scientific">Paralvinella palmiformis</name>
    <dbReference type="NCBI Taxonomy" id="53620"/>
    <lineage>
        <taxon>Eukaryota</taxon>
        <taxon>Metazoa</taxon>
        <taxon>Spiralia</taxon>
        <taxon>Lophotrochozoa</taxon>
        <taxon>Annelida</taxon>
        <taxon>Polychaeta</taxon>
        <taxon>Sedentaria</taxon>
        <taxon>Canalipalpata</taxon>
        <taxon>Terebellida</taxon>
        <taxon>Terebelliformia</taxon>
        <taxon>Alvinellidae</taxon>
        <taxon>Paralvinella</taxon>
    </lineage>
</organism>
<dbReference type="Proteomes" id="UP001208570">
    <property type="component" value="Unassembled WGS sequence"/>
</dbReference>
<accession>A0AAD9N2M1</accession>
<dbReference type="EMBL" id="JAODUP010000255">
    <property type="protein sequence ID" value="KAK2154882.1"/>
    <property type="molecule type" value="Genomic_DNA"/>
</dbReference>
<feature type="coiled-coil region" evidence="1">
    <location>
        <begin position="183"/>
        <end position="277"/>
    </location>
</feature>
<dbReference type="AlphaFoldDB" id="A0AAD9N2M1"/>
<feature type="compositionally biased region" description="Acidic residues" evidence="2">
    <location>
        <begin position="411"/>
        <end position="420"/>
    </location>
</feature>
<sequence>MSDDRKTVRALLRSRLKSADCGTDTDDLKMLFDNLSITRDDLISLMAKLSRDAQDRSELDKAALQRAFWENRLSLNHGDKAATGKPTAVAMQYILDSEKFLATSSWEELLRKLGNDFYFMNRPSQEQVCELYQNLHATNSPELLAQFENVILAVIKDIRQHQHDSEQLETTLKKDVNSGLMVIREKEKHMKQLQELEEELENQVSKLESKIRREEQEKLEQEKLELKRQLECEISELKANMAKLHQLEALQREEKPTDEMRARLDEISEENRFLQSKLTDGQTKLALLRCELATTKQVMEEKCFELQHEKHTLMEYLKEQDNLTRQVHVLHDANKRLHDTNDDLREALENSRHFPLKPSLENASTPLNKGDYVKQYLNSPARSPVCGASLADELSMIEGSKRKMLPTQDSCEVDSLPEDFDSGHSTMRDGHDPDSEYEAMTPEDDYYNQRKRSRLLHLHSGFDSAAESEVRLEGIALVVHRNMVSMEDEMQTI</sequence>
<comment type="caution">
    <text evidence="3">The sequence shown here is derived from an EMBL/GenBank/DDBJ whole genome shotgun (WGS) entry which is preliminary data.</text>
</comment>
<keyword evidence="1" id="KW-0175">Coiled coil</keyword>
<evidence type="ECO:0000313" key="4">
    <source>
        <dbReference type="Proteomes" id="UP001208570"/>
    </source>
</evidence>
<protein>
    <submittedName>
        <fullName evidence="3">Uncharacterized protein</fullName>
    </submittedName>
</protein>
<reference evidence="3" key="1">
    <citation type="journal article" date="2023" name="Mol. Biol. Evol.">
        <title>Third-Generation Sequencing Reveals the Adaptive Role of the Epigenome in Three Deep-Sea Polychaetes.</title>
        <authorList>
            <person name="Perez M."/>
            <person name="Aroh O."/>
            <person name="Sun Y."/>
            <person name="Lan Y."/>
            <person name="Juniper S.K."/>
            <person name="Young C.R."/>
            <person name="Angers B."/>
            <person name="Qian P.Y."/>
        </authorList>
    </citation>
    <scope>NUCLEOTIDE SEQUENCE</scope>
    <source>
        <strain evidence="3">P08H-3</strain>
    </source>
</reference>